<proteinExistence type="predicted"/>
<dbReference type="AlphaFoldDB" id="A0A146K7Q4"/>
<name>A0A146K7Q4_9EUKA</name>
<evidence type="ECO:0000256" key="1">
    <source>
        <dbReference type="SAM" id="MobiDB-lite"/>
    </source>
</evidence>
<reference evidence="2" key="1">
    <citation type="submission" date="2015-07" db="EMBL/GenBank/DDBJ databases">
        <title>Adaptation to a free-living lifestyle via gene acquisitions in the diplomonad Trepomonas sp. PC1.</title>
        <authorList>
            <person name="Xu F."/>
            <person name="Jerlstrom-Hultqvist J."/>
            <person name="Kolisko M."/>
            <person name="Simpson A.G.B."/>
            <person name="Roger A.J."/>
            <person name="Svard S.G."/>
            <person name="Andersson J.O."/>
        </authorList>
    </citation>
    <scope>NUCLEOTIDE SEQUENCE</scope>
    <source>
        <strain evidence="2">PC1</strain>
    </source>
</reference>
<protein>
    <submittedName>
        <fullName evidence="2">Uncharacterized protein</fullName>
    </submittedName>
</protein>
<organism evidence="2">
    <name type="scientific">Trepomonas sp. PC1</name>
    <dbReference type="NCBI Taxonomy" id="1076344"/>
    <lineage>
        <taxon>Eukaryota</taxon>
        <taxon>Metamonada</taxon>
        <taxon>Diplomonadida</taxon>
        <taxon>Hexamitidae</taxon>
        <taxon>Hexamitinae</taxon>
        <taxon>Trepomonas</taxon>
    </lineage>
</organism>
<accession>A0A146K7Q4</accession>
<sequence>LFNETFNDLQKQLKSTIQKEQKQQLPIETIQADEKPANYQEVQPKPSNVKKPRVSEPPTLFCAKLAHKPPAEKSIISRTADYPAQPQSKKPVYNSDFHSDEKFIYTPSSLLKNFTSQQASQIGQTALLLNQSVQTIYSKSYLATTAQKNDLQQKTYADYDDCQNVYVLKPAPCDLFVTDEPSHVFNYYQKFESTNKTLKPAREFDFEQTTNPRKDHIPQTQFAYQIAENDRNLAKQYARNEHYKQKPIGDWEPVKVQSRLQIDQQQLRKDSRELSALHLSKKLEKAQKAAEIFQIEDVGALNEQQLQGVIDAAERAMCKGVL</sequence>
<feature type="region of interest" description="Disordered" evidence="1">
    <location>
        <begin position="18"/>
        <end position="54"/>
    </location>
</feature>
<dbReference type="EMBL" id="GDID01005015">
    <property type="protein sequence ID" value="JAP91591.1"/>
    <property type="molecule type" value="Transcribed_RNA"/>
</dbReference>
<evidence type="ECO:0000313" key="2">
    <source>
        <dbReference type="EMBL" id="JAP91591.1"/>
    </source>
</evidence>
<gene>
    <name evidence="2" type="ORF">TPC1_16753</name>
</gene>
<feature type="non-terminal residue" evidence="2">
    <location>
        <position position="1"/>
    </location>
</feature>